<proteinExistence type="predicted"/>
<keyword evidence="1" id="KW-0456">Lyase</keyword>
<dbReference type="PANTHER" id="PTHR21240">
    <property type="entry name" value="2-AMINO-3-CARBOXYLMUCONATE-6-SEMIALDEHYDE DECARBOXYLASE"/>
    <property type="match status" value="1"/>
</dbReference>
<evidence type="ECO:0000259" key="2">
    <source>
        <dbReference type="Pfam" id="PF04909"/>
    </source>
</evidence>
<dbReference type="Pfam" id="PF04909">
    <property type="entry name" value="Amidohydro_2"/>
    <property type="match status" value="1"/>
</dbReference>
<dbReference type="PANTHER" id="PTHR21240:SF28">
    <property type="entry name" value="ISO-OROTATE DECARBOXYLASE (EUROFUNG)"/>
    <property type="match status" value="1"/>
</dbReference>
<evidence type="ECO:0000313" key="3">
    <source>
        <dbReference type="EMBL" id="WAH38067.1"/>
    </source>
</evidence>
<gene>
    <name evidence="3" type="ORF">NZD86_06150</name>
</gene>
<name>A0ABY6Z5A4_9BACL</name>
<protein>
    <submittedName>
        <fullName evidence="3">Amidohydrolase</fullName>
    </submittedName>
</protein>
<reference evidence="3" key="1">
    <citation type="submission" date="2022-08" db="EMBL/GenBank/DDBJ databases">
        <title>Alicyclobacillus dauci DSM2870, complete genome.</title>
        <authorList>
            <person name="Wang Q."/>
            <person name="Cai R."/>
            <person name="Wang Z."/>
        </authorList>
    </citation>
    <scope>NUCLEOTIDE SEQUENCE</scope>
    <source>
        <strain evidence="3">DSM 28700</strain>
    </source>
</reference>
<dbReference type="InterPro" id="IPR032466">
    <property type="entry name" value="Metal_Hydrolase"/>
</dbReference>
<dbReference type="SUPFAM" id="SSF51556">
    <property type="entry name" value="Metallo-dependent hydrolases"/>
    <property type="match status" value="1"/>
</dbReference>
<dbReference type="InterPro" id="IPR032465">
    <property type="entry name" value="ACMSD"/>
</dbReference>
<keyword evidence="4" id="KW-1185">Reference proteome</keyword>
<dbReference type="EMBL" id="CP104064">
    <property type="protein sequence ID" value="WAH38067.1"/>
    <property type="molecule type" value="Genomic_DNA"/>
</dbReference>
<organism evidence="3 4">
    <name type="scientific">Alicyclobacillus dauci</name>
    <dbReference type="NCBI Taxonomy" id="1475485"/>
    <lineage>
        <taxon>Bacteria</taxon>
        <taxon>Bacillati</taxon>
        <taxon>Bacillota</taxon>
        <taxon>Bacilli</taxon>
        <taxon>Bacillales</taxon>
        <taxon>Alicyclobacillaceae</taxon>
        <taxon>Alicyclobacillus</taxon>
    </lineage>
</organism>
<dbReference type="RefSeq" id="WP_268045613.1">
    <property type="nucleotide sequence ID" value="NZ_CP104064.1"/>
</dbReference>
<feature type="domain" description="Amidohydrolase-related" evidence="2">
    <location>
        <begin position="94"/>
        <end position="299"/>
    </location>
</feature>
<dbReference type="InterPro" id="IPR006680">
    <property type="entry name" value="Amidohydro-rel"/>
</dbReference>
<dbReference type="Proteomes" id="UP001164803">
    <property type="component" value="Chromosome"/>
</dbReference>
<sequence>MFDVHSHFVPEGVLAWLKDNASRVNATWEQRAVGKEPFLTINQKWSFELKQAFYQADVYLEDQRKAGVAHTIVSPIPQLFLYDFPVELTVELSDLYNHELVAWTKANSDKLSGLATLPLNDPDAAARLLDEAMSNGLKGAIIGPGHQGVPLSDDHFAPLWEVANDKRAIIFIHPLLNEDPRIQRKMMPNLIGVPWETTICGLDLLLGGILDKYPKAKILLAHGGGFLPYQVGRLNQGYQMWPAVKSSLNDTPETYLKRFWYDNVLWHEDALGYLQKLVGTDRVLPGSDYPFDLKTWPPAPTSEASCRAFLGL</sequence>
<dbReference type="Gene3D" id="3.20.20.140">
    <property type="entry name" value="Metal-dependent hydrolases"/>
    <property type="match status" value="1"/>
</dbReference>
<evidence type="ECO:0000313" key="4">
    <source>
        <dbReference type="Proteomes" id="UP001164803"/>
    </source>
</evidence>
<accession>A0ABY6Z5A4</accession>
<evidence type="ECO:0000256" key="1">
    <source>
        <dbReference type="ARBA" id="ARBA00023239"/>
    </source>
</evidence>